<dbReference type="Pfam" id="PF01432">
    <property type="entry name" value="Peptidase_M3"/>
    <property type="match status" value="1"/>
</dbReference>
<keyword evidence="3 7" id="KW-0479">Metal-binding</keyword>
<dbReference type="EMBL" id="JBHSJF010000008">
    <property type="protein sequence ID" value="MFC5069450.1"/>
    <property type="molecule type" value="Genomic_DNA"/>
</dbReference>
<keyword evidence="6 7" id="KW-0482">Metalloprotease</keyword>
<evidence type="ECO:0000313" key="10">
    <source>
        <dbReference type="Proteomes" id="UP001595796"/>
    </source>
</evidence>
<dbReference type="Gene3D" id="1.10.1370.40">
    <property type="match status" value="1"/>
</dbReference>
<evidence type="ECO:0000256" key="2">
    <source>
        <dbReference type="ARBA" id="ARBA00022670"/>
    </source>
</evidence>
<keyword evidence="4 7" id="KW-0378">Hydrolase</keyword>
<dbReference type="PANTHER" id="PTHR43660:SF1">
    <property type="entry name" value="DIPEPTIDYL CARBOXYPEPTIDASE"/>
    <property type="match status" value="1"/>
</dbReference>
<dbReference type="Proteomes" id="UP001595796">
    <property type="component" value="Unassembled WGS sequence"/>
</dbReference>
<keyword evidence="10" id="KW-1185">Reference proteome</keyword>
<keyword evidence="2 7" id="KW-0645">Protease</keyword>
<gene>
    <name evidence="9" type="ORF">ACFPFW_15640</name>
</gene>
<dbReference type="InterPro" id="IPR024077">
    <property type="entry name" value="Neurolysin/TOP_dom2"/>
</dbReference>
<dbReference type="Gene3D" id="1.10.1370.10">
    <property type="entry name" value="Neurolysin, domain 3"/>
    <property type="match status" value="1"/>
</dbReference>
<evidence type="ECO:0000256" key="5">
    <source>
        <dbReference type="ARBA" id="ARBA00022833"/>
    </source>
</evidence>
<evidence type="ECO:0000259" key="8">
    <source>
        <dbReference type="Pfam" id="PF01432"/>
    </source>
</evidence>
<protein>
    <submittedName>
        <fullName evidence="9">M3 family metallopeptidase</fullName>
    </submittedName>
</protein>
<dbReference type="CDD" id="cd06456">
    <property type="entry name" value="M3A_DCP"/>
    <property type="match status" value="1"/>
</dbReference>
<evidence type="ECO:0000256" key="4">
    <source>
        <dbReference type="ARBA" id="ARBA00022801"/>
    </source>
</evidence>
<accession>A0ABV9Z393</accession>
<dbReference type="RefSeq" id="WP_379771543.1">
    <property type="nucleotide sequence ID" value="NZ_JBHSJF010000008.1"/>
</dbReference>
<reference evidence="10" key="1">
    <citation type="journal article" date="2019" name="Int. J. Syst. Evol. Microbiol.">
        <title>The Global Catalogue of Microorganisms (GCM) 10K type strain sequencing project: providing services to taxonomists for standard genome sequencing and annotation.</title>
        <authorList>
            <consortium name="The Broad Institute Genomics Platform"/>
            <consortium name="The Broad Institute Genome Sequencing Center for Infectious Disease"/>
            <person name="Wu L."/>
            <person name="Ma J."/>
        </authorList>
    </citation>
    <scope>NUCLEOTIDE SEQUENCE [LARGE SCALE GENOMIC DNA]</scope>
    <source>
        <strain evidence="10">CGMCC 1.16444</strain>
    </source>
</reference>
<comment type="caution">
    <text evidence="9">The sequence shown here is derived from an EMBL/GenBank/DDBJ whole genome shotgun (WGS) entry which is preliminary data.</text>
</comment>
<name>A0ABV9Z393_9HYPH</name>
<dbReference type="InterPro" id="IPR001567">
    <property type="entry name" value="Pept_M3A_M3B_dom"/>
</dbReference>
<comment type="cofactor">
    <cofactor evidence="7">
        <name>Zn(2+)</name>
        <dbReference type="ChEBI" id="CHEBI:29105"/>
    </cofactor>
    <text evidence="7">Binds 1 zinc ion.</text>
</comment>
<dbReference type="InterPro" id="IPR034005">
    <property type="entry name" value="M3A_DCP"/>
</dbReference>
<dbReference type="Gene3D" id="3.40.390.10">
    <property type="entry name" value="Collagenase (Catalytic Domain)"/>
    <property type="match status" value="1"/>
</dbReference>
<organism evidence="9 10">
    <name type="scientific">Flaviflagellibacter deserti</name>
    <dbReference type="NCBI Taxonomy" id="2267266"/>
    <lineage>
        <taxon>Bacteria</taxon>
        <taxon>Pseudomonadati</taxon>
        <taxon>Pseudomonadota</taxon>
        <taxon>Alphaproteobacteria</taxon>
        <taxon>Hyphomicrobiales</taxon>
        <taxon>Flaviflagellibacter</taxon>
    </lineage>
</organism>
<evidence type="ECO:0000256" key="3">
    <source>
        <dbReference type="ARBA" id="ARBA00022723"/>
    </source>
</evidence>
<evidence type="ECO:0000256" key="6">
    <source>
        <dbReference type="ARBA" id="ARBA00023049"/>
    </source>
</evidence>
<keyword evidence="5 7" id="KW-0862">Zinc</keyword>
<dbReference type="InterPro" id="IPR045090">
    <property type="entry name" value="Pept_M3A_M3B"/>
</dbReference>
<evidence type="ECO:0000256" key="7">
    <source>
        <dbReference type="RuleBase" id="RU003435"/>
    </source>
</evidence>
<sequence length="688" mass="77484">MSSANPLLDAWKTPFEAPPFDKITPADYRPAFDAALEKHRAEVAAIASSTEEPSFQNVIEAMEDSGRALDRVSSTFFNLAGAHTNDELEAIERDMAPILSRHDSEIYLNDELFRRVDALYQRRDQLSLTPEQNRVLERYHTAFVRSGGGKPEAVKKRLAEISERLATLSTTFGQNILADERSWTLVLDSEADLDGLSEAQIAAAAKAAEDRGLAGKHVITLSRSSVEPFLQSSRRRDLREKAFMAWISRGEHSGANDNRPLVAEMVALRAERARLLGFETFAAYKLDDTMAKTPDAVRGLLKQVWAPAKTRAAKERADLQELAARQGDNIEIEAWDWRYYSEALRRERYDLDDAEIKPYLQLDRIIEAAFDTATRLFGVTFKERHDVPVYHPDVRAWEVTSADGKHVGLFLGDYFARPSKHSGAWMTSFRNQERLAGEIRPIILNVMNFSKPPEGKPALIGMDDARTLFHEFGHGLHGLLSDVTYPLVSGTHVSRDFVELPSQLYEHWLEEPEVLSRFAVHHETGEPMPEALLSRLLAARRFNQGFATVEYTASALVDLEFHLLPSADGLDPIRFERDVLEKIGMPRAIVMRHRTPHFSHVFSGGYSAGYYSYLWSEVLDADAFDAFKETGNIFDPTTATKLRDYIYSAGGRQDPHDAYRNFRGRDASPEALLKKRGLNAVDLATAEV</sequence>
<proteinExistence type="inferred from homology"/>
<dbReference type="PANTHER" id="PTHR43660">
    <property type="entry name" value="DIPEPTIDYL CARBOXYPEPTIDASE"/>
    <property type="match status" value="1"/>
</dbReference>
<feature type="domain" description="Peptidase M3A/M3B catalytic" evidence="8">
    <location>
        <begin position="229"/>
        <end position="677"/>
    </location>
</feature>
<evidence type="ECO:0000256" key="1">
    <source>
        <dbReference type="ARBA" id="ARBA00006040"/>
    </source>
</evidence>
<evidence type="ECO:0000313" key="9">
    <source>
        <dbReference type="EMBL" id="MFC5069450.1"/>
    </source>
</evidence>
<dbReference type="InterPro" id="IPR024079">
    <property type="entry name" value="MetalloPept_cat_dom_sf"/>
</dbReference>
<dbReference type="SUPFAM" id="SSF55486">
    <property type="entry name" value="Metalloproteases ('zincins'), catalytic domain"/>
    <property type="match status" value="1"/>
</dbReference>
<comment type="similarity">
    <text evidence="1 7">Belongs to the peptidase M3 family.</text>
</comment>